<evidence type="ECO:0000256" key="1">
    <source>
        <dbReference type="ARBA" id="ARBA00004945"/>
    </source>
</evidence>
<evidence type="ECO:0000256" key="2">
    <source>
        <dbReference type="ARBA" id="ARBA00011974"/>
    </source>
</evidence>
<keyword evidence="8" id="KW-1185">Reference proteome</keyword>
<organism evidence="7 8">
    <name type="scientific">Rhodoferax potami</name>
    <dbReference type="NCBI Taxonomy" id="3068338"/>
    <lineage>
        <taxon>Bacteria</taxon>
        <taxon>Pseudomonadati</taxon>
        <taxon>Pseudomonadota</taxon>
        <taxon>Betaproteobacteria</taxon>
        <taxon>Burkholderiales</taxon>
        <taxon>Comamonadaceae</taxon>
        <taxon>Rhodoferax</taxon>
    </lineage>
</organism>
<dbReference type="Proteomes" id="UP001321700">
    <property type="component" value="Unassembled WGS sequence"/>
</dbReference>
<dbReference type="InterPro" id="IPR035994">
    <property type="entry name" value="Nucleoside_phosphorylase_sf"/>
</dbReference>
<feature type="domain" description="Nucleoside phosphorylase" evidence="6">
    <location>
        <begin position="2"/>
        <end position="240"/>
    </location>
</feature>
<proteinExistence type="predicted"/>
<dbReference type="SUPFAM" id="SSF53167">
    <property type="entry name" value="Purine and uridine phosphorylases"/>
    <property type="match status" value="1"/>
</dbReference>
<protein>
    <recommendedName>
        <fullName evidence="2">adenosylhomocysteine nucleosidase</fullName>
        <ecNumber evidence="2">3.2.2.9</ecNumber>
    </recommendedName>
</protein>
<evidence type="ECO:0000256" key="3">
    <source>
        <dbReference type="ARBA" id="ARBA00022605"/>
    </source>
</evidence>
<reference evidence="7 8" key="1">
    <citation type="submission" date="2023-08" db="EMBL/GenBank/DDBJ databases">
        <title>Rhodoferax potami sp. nov. and Rhodoferax mekongensis sp. nov., isolated from the Mekong River in Thailand.</title>
        <authorList>
            <person name="Kitikhun S."/>
            <person name="Charoenyingcharoen P."/>
            <person name="Siriarchawattana P."/>
            <person name="Likhitrattanapisal S."/>
            <person name="Nilsakha T."/>
            <person name="Chanpet A."/>
            <person name="Rattanawaree P."/>
            <person name="Ingsriswang S."/>
        </authorList>
    </citation>
    <scope>NUCLEOTIDE SEQUENCE [LARGE SCALE GENOMIC DNA]</scope>
    <source>
        <strain evidence="7 8">TBRC 17660</strain>
    </source>
</reference>
<evidence type="ECO:0000259" key="6">
    <source>
        <dbReference type="Pfam" id="PF01048"/>
    </source>
</evidence>
<sequence>MIAILSALAEEQTGLVECMTRVECVEHAGRTFWLGHLDGQEVVLTLSRIGKVAAALTATALIAKWGVQRMVFTGVAGGTGPGVAVGDVVVGSHYLQHDMDASPLFPRYEIPLTGQSLFPANPLLLEAACAAVREVQSDLRGGRYRADLHCGLIASGDRFVSASSEVHALLAAAAASGFHPLAVEMEGAAVAQVCADYQVPFVAIRTISDRADDAAHTDFPQFVRETASVYALAIVRKMLRLL</sequence>
<name>A0ABU3KN05_9BURK</name>
<accession>A0ABU3KN05</accession>
<dbReference type="PANTHER" id="PTHR46832:SF1">
    <property type="entry name" value="5'-METHYLTHIOADENOSINE_S-ADENOSYLHOMOCYSTEINE NUCLEOSIDASE"/>
    <property type="match status" value="1"/>
</dbReference>
<dbReference type="Gene3D" id="3.40.50.1580">
    <property type="entry name" value="Nucleoside phosphorylase domain"/>
    <property type="match status" value="1"/>
</dbReference>
<keyword evidence="5" id="KW-0486">Methionine biosynthesis</keyword>
<comment type="pathway">
    <text evidence="1">Amino-acid biosynthesis; L-methionine biosynthesis via salvage pathway; S-methyl-5-thio-alpha-D-ribose 1-phosphate from S-methyl-5'-thioadenosine (hydrolase route): step 1/2.</text>
</comment>
<dbReference type="EMBL" id="JAVBIK010000001">
    <property type="protein sequence ID" value="MDT7519176.1"/>
    <property type="molecule type" value="Genomic_DNA"/>
</dbReference>
<dbReference type="NCBIfam" id="NF004079">
    <property type="entry name" value="PRK05584.1"/>
    <property type="match status" value="1"/>
</dbReference>
<dbReference type="InterPro" id="IPR000845">
    <property type="entry name" value="Nucleoside_phosphorylase_d"/>
</dbReference>
<evidence type="ECO:0000256" key="5">
    <source>
        <dbReference type="ARBA" id="ARBA00023167"/>
    </source>
</evidence>
<gene>
    <name evidence="7" type="ORF">RAE19_10710</name>
</gene>
<dbReference type="InterPro" id="IPR010049">
    <property type="entry name" value="MTA_SAH_Nsdase"/>
</dbReference>
<dbReference type="EC" id="3.2.2.9" evidence="2"/>
<dbReference type="NCBIfam" id="TIGR01704">
    <property type="entry name" value="MTA_SAH-Nsdase"/>
    <property type="match status" value="1"/>
</dbReference>
<comment type="caution">
    <text evidence="7">The sequence shown here is derived from an EMBL/GenBank/DDBJ whole genome shotgun (WGS) entry which is preliminary data.</text>
</comment>
<dbReference type="Pfam" id="PF01048">
    <property type="entry name" value="PNP_UDP_1"/>
    <property type="match status" value="1"/>
</dbReference>
<evidence type="ECO:0000256" key="4">
    <source>
        <dbReference type="ARBA" id="ARBA00022801"/>
    </source>
</evidence>
<dbReference type="CDD" id="cd09008">
    <property type="entry name" value="MTAN"/>
    <property type="match status" value="1"/>
</dbReference>
<keyword evidence="4 7" id="KW-0378">Hydrolase</keyword>
<evidence type="ECO:0000313" key="8">
    <source>
        <dbReference type="Proteomes" id="UP001321700"/>
    </source>
</evidence>
<dbReference type="GO" id="GO:0008782">
    <property type="term" value="F:adenosylhomocysteine nucleosidase activity"/>
    <property type="evidence" value="ECO:0007669"/>
    <property type="project" value="UniProtKB-EC"/>
</dbReference>
<keyword evidence="3" id="KW-0028">Amino-acid biosynthesis</keyword>
<dbReference type="PANTHER" id="PTHR46832">
    <property type="entry name" value="5'-METHYLTHIOADENOSINE/S-ADENOSYLHOMOCYSTEINE NUCLEOSIDASE"/>
    <property type="match status" value="1"/>
</dbReference>
<keyword evidence="7" id="KW-0326">Glycosidase</keyword>
<evidence type="ECO:0000313" key="7">
    <source>
        <dbReference type="EMBL" id="MDT7519176.1"/>
    </source>
</evidence>